<dbReference type="SUPFAM" id="SSF49899">
    <property type="entry name" value="Concanavalin A-like lectins/glucanases"/>
    <property type="match status" value="1"/>
</dbReference>
<dbReference type="PANTHER" id="PTHR42812:SF12">
    <property type="entry name" value="BETA-XYLOSIDASE-RELATED"/>
    <property type="match status" value="1"/>
</dbReference>
<dbReference type="Pfam" id="PF17851">
    <property type="entry name" value="GH43_C2"/>
    <property type="match status" value="1"/>
</dbReference>
<dbReference type="CDD" id="cd09001">
    <property type="entry name" value="GH43_FsAxh1-like"/>
    <property type="match status" value="1"/>
</dbReference>
<feature type="domain" description="Beta-xylosidase C-terminal Concanavalin A-like" evidence="8">
    <location>
        <begin position="344"/>
        <end position="543"/>
    </location>
</feature>
<evidence type="ECO:0000256" key="2">
    <source>
        <dbReference type="ARBA" id="ARBA00022801"/>
    </source>
</evidence>
<evidence type="ECO:0000256" key="1">
    <source>
        <dbReference type="ARBA" id="ARBA00009865"/>
    </source>
</evidence>
<dbReference type="GO" id="GO:0004553">
    <property type="term" value="F:hydrolase activity, hydrolyzing O-glycosyl compounds"/>
    <property type="evidence" value="ECO:0007669"/>
    <property type="project" value="InterPro"/>
</dbReference>
<organism evidence="9 10">
    <name type="scientific">Bacteroides oleiciplenus</name>
    <dbReference type="NCBI Taxonomy" id="626931"/>
    <lineage>
        <taxon>Bacteria</taxon>
        <taxon>Pseudomonadati</taxon>
        <taxon>Bacteroidota</taxon>
        <taxon>Bacteroidia</taxon>
        <taxon>Bacteroidales</taxon>
        <taxon>Bacteroidaceae</taxon>
        <taxon>Bacteroides</taxon>
    </lineage>
</organism>
<comment type="caution">
    <text evidence="9">The sequence shown here is derived from an EMBL/GenBank/DDBJ whole genome shotgun (WGS) entry which is preliminary data.</text>
</comment>
<dbReference type="InterPro" id="IPR041542">
    <property type="entry name" value="GH43_C2"/>
</dbReference>
<keyword evidence="7" id="KW-0732">Signal</keyword>
<evidence type="ECO:0000256" key="4">
    <source>
        <dbReference type="PIRSR" id="PIRSR606710-1"/>
    </source>
</evidence>
<feature type="active site" description="Proton donor" evidence="4">
    <location>
        <position position="214"/>
    </location>
</feature>
<feature type="site" description="Important for catalytic activity, responsible for pKa modulation of the active site Glu and correct orientation of both the proton donor and substrate" evidence="5">
    <location>
        <position position="155"/>
    </location>
</feature>
<dbReference type="Pfam" id="PF04616">
    <property type="entry name" value="Glyco_hydro_43"/>
    <property type="match status" value="1"/>
</dbReference>
<evidence type="ECO:0000256" key="7">
    <source>
        <dbReference type="SAM" id="SignalP"/>
    </source>
</evidence>
<accession>A0A3E5BGK0</accession>
<keyword evidence="3 6" id="KW-0326">Glycosidase</keyword>
<dbReference type="Proteomes" id="UP000260983">
    <property type="component" value="Unassembled WGS sequence"/>
</dbReference>
<dbReference type="AlphaFoldDB" id="A0A3E5BGK0"/>
<dbReference type="GO" id="GO:0005975">
    <property type="term" value="P:carbohydrate metabolic process"/>
    <property type="evidence" value="ECO:0007669"/>
    <property type="project" value="InterPro"/>
</dbReference>
<comment type="similarity">
    <text evidence="1 6">Belongs to the glycosyl hydrolase 43 family.</text>
</comment>
<dbReference type="EMBL" id="QSUL01000005">
    <property type="protein sequence ID" value="RGN36545.1"/>
    <property type="molecule type" value="Genomic_DNA"/>
</dbReference>
<gene>
    <name evidence="9" type="ORF">DXB65_09105</name>
</gene>
<dbReference type="PANTHER" id="PTHR42812">
    <property type="entry name" value="BETA-XYLOSIDASE"/>
    <property type="match status" value="1"/>
</dbReference>
<name>A0A3E5BGK0_9BACE</name>
<evidence type="ECO:0000313" key="9">
    <source>
        <dbReference type="EMBL" id="RGN36545.1"/>
    </source>
</evidence>
<feature type="signal peptide" evidence="7">
    <location>
        <begin position="1"/>
        <end position="19"/>
    </location>
</feature>
<evidence type="ECO:0000313" key="10">
    <source>
        <dbReference type="Proteomes" id="UP000260983"/>
    </source>
</evidence>
<feature type="active site" description="Proton acceptor" evidence="4">
    <location>
        <position position="46"/>
    </location>
</feature>
<dbReference type="SUPFAM" id="SSF75005">
    <property type="entry name" value="Arabinanase/levansucrase/invertase"/>
    <property type="match status" value="1"/>
</dbReference>
<evidence type="ECO:0000256" key="3">
    <source>
        <dbReference type="ARBA" id="ARBA00023295"/>
    </source>
</evidence>
<dbReference type="InterPro" id="IPR023296">
    <property type="entry name" value="Glyco_hydro_beta-prop_sf"/>
</dbReference>
<protein>
    <submittedName>
        <fullName evidence="9">Glycoside hydrolase</fullName>
    </submittedName>
</protein>
<keyword evidence="2 6" id="KW-0378">Hydrolase</keyword>
<dbReference type="Gene3D" id="2.60.120.200">
    <property type="match status" value="1"/>
</dbReference>
<proteinExistence type="inferred from homology"/>
<reference evidence="9 10" key="1">
    <citation type="submission" date="2018-08" db="EMBL/GenBank/DDBJ databases">
        <title>A genome reference for cultivated species of the human gut microbiota.</title>
        <authorList>
            <person name="Zou Y."/>
            <person name="Xue W."/>
            <person name="Luo G."/>
        </authorList>
    </citation>
    <scope>NUCLEOTIDE SEQUENCE [LARGE SCALE GENOMIC DNA]</scope>
    <source>
        <strain evidence="9 10">OM05-15BH</strain>
    </source>
</reference>
<dbReference type="InterPro" id="IPR013320">
    <property type="entry name" value="ConA-like_dom_sf"/>
</dbReference>
<evidence type="ECO:0000259" key="8">
    <source>
        <dbReference type="Pfam" id="PF17851"/>
    </source>
</evidence>
<evidence type="ECO:0000256" key="5">
    <source>
        <dbReference type="PIRSR" id="PIRSR606710-2"/>
    </source>
</evidence>
<dbReference type="InterPro" id="IPR051795">
    <property type="entry name" value="Glycosyl_Hydrlase_43"/>
</dbReference>
<dbReference type="Gene3D" id="2.115.10.20">
    <property type="entry name" value="Glycosyl hydrolase domain, family 43"/>
    <property type="match status" value="1"/>
</dbReference>
<sequence length="548" mass="62030">MRLFSFLNFIFLFTVSICAADPSKVWIADLGNGNYKNPIIYADYSDPDICRADKDYYMTASSFNCIPGLPILHSKDLVNWTIIGHALESITMPPNYYDIPRHGRGVFAPSIRYHNNYFYIYWGDPDLGIFMVRTQDPKGKWEAPVMVKEGRGFIDPCPLWDDDGNVYLIHALAGSRVRQSSLLIVNRLSSDGDTVIDGQGHVVYSGHGENPTIEGPKFYKHNGYYWIFAPAGGVKNGWQLAMRSRNIYGPYESRTVMARGTTDINGPHQGGWVTTPDGKEDWFIHFQDKDAYGRIIHLQPMSWRKDGWPIIGIDKAGKGTGEPVTTFRKPNVGKNYPVMTPQESDEFNERTLSLQWQWHANPYIYWYYPAGEKGHLKLFSVVQNNDEYNNMMDCPNLLLQKFPAEEFSITSKMTFNPSNRAIGERGGLIVMGYDYAILAFENTSSGIILSMSECLEAEKKNPEKLIASQKLDSANLTVWLRIDVHSEGACTFFYSLNGKHFQPIGGKFTARKGGWIGAKVGLFCNRPKISGAGGWLEVDYFRIQKPEK</sequence>
<feature type="chain" id="PRO_5017736258" evidence="7">
    <location>
        <begin position="20"/>
        <end position="548"/>
    </location>
</feature>
<evidence type="ECO:0000256" key="6">
    <source>
        <dbReference type="RuleBase" id="RU361187"/>
    </source>
</evidence>
<dbReference type="InterPro" id="IPR006710">
    <property type="entry name" value="Glyco_hydro_43"/>
</dbReference>